<dbReference type="PROSITE" id="PS00211">
    <property type="entry name" value="ABC_TRANSPORTER_1"/>
    <property type="match status" value="1"/>
</dbReference>
<evidence type="ECO:0000256" key="5">
    <source>
        <dbReference type="ARBA" id="ARBA00022840"/>
    </source>
</evidence>
<keyword evidence="3" id="KW-1003">Cell membrane</keyword>
<evidence type="ECO:0000256" key="2">
    <source>
        <dbReference type="ARBA" id="ARBA00022448"/>
    </source>
</evidence>
<dbReference type="InterPro" id="IPR003593">
    <property type="entry name" value="AAA+_ATPase"/>
</dbReference>
<dbReference type="AlphaFoldDB" id="A0A6A9QLI5"/>
<evidence type="ECO:0000259" key="9">
    <source>
        <dbReference type="PROSITE" id="PS50893"/>
    </source>
</evidence>
<gene>
    <name evidence="10" type="ORF">GC250_01125</name>
</gene>
<dbReference type="GO" id="GO:0043190">
    <property type="term" value="C:ATP-binding cassette (ABC) transporter complex"/>
    <property type="evidence" value="ECO:0007669"/>
    <property type="project" value="TreeGrafter"/>
</dbReference>
<dbReference type="InterPro" id="IPR050095">
    <property type="entry name" value="ECF_ABC_transporter_ATP-bd"/>
</dbReference>
<dbReference type="InterPro" id="IPR003439">
    <property type="entry name" value="ABC_transporter-like_ATP-bd"/>
</dbReference>
<sequence>MLVVEPSLLRGKIELEKDEIVGIFGRNGAGKTTLIMTALCMNKGEVSIDGNDFCVGPDYRKIGLVSQNPQTQVIGYTCKDEIEILSKFYDVDDEVPKKLMGSYFEVPFNKLSDGYKKRFVLSTTLSVGPEYILMDEPFANLDRDGIETLKPAIQNGTLLSEHRVKEAIEVTDREYLIKNGEIIEIDKDVLKDDSFLMENGLRGFPLEPIQFPISSNEEVLSIKVKGSTFHLHKGEVMCIKGRNGAGKTTTLKSLVGKKGVYIIFQNPDLQFFNQTVQEEVKDKYVLKMLDLQDKAERSPFTLSHGEKMKVLIGSAIASNSKVIALDEPASGLDGKSILELREIMMMLLEKGKSVIMTTNDFDITPLCSRVIDIG</sequence>
<comment type="function">
    <text evidence="8">Probably part of an ABC transporter complex. Responsible for energy coupling to the transport system.</text>
</comment>
<feature type="domain" description="ABC transporter" evidence="9">
    <location>
        <begin position="3"/>
        <end position="204"/>
    </location>
</feature>
<evidence type="ECO:0000313" key="11">
    <source>
        <dbReference type="Proteomes" id="UP000470772"/>
    </source>
</evidence>
<dbReference type="RefSeq" id="WP_156016108.1">
    <property type="nucleotide sequence ID" value="NZ_WGGD01000005.1"/>
</dbReference>
<dbReference type="GO" id="GO:0005524">
    <property type="term" value="F:ATP binding"/>
    <property type="evidence" value="ECO:0007669"/>
    <property type="project" value="UniProtKB-KW"/>
</dbReference>
<dbReference type="EMBL" id="WGGD01000005">
    <property type="protein sequence ID" value="MUN28095.1"/>
    <property type="molecule type" value="Genomic_DNA"/>
</dbReference>
<organism evidence="10 11">
    <name type="scientific">Sulfuracidifex metallicus DSM 6482 = JCM 9184</name>
    <dbReference type="NCBI Taxonomy" id="523847"/>
    <lineage>
        <taxon>Archaea</taxon>
        <taxon>Thermoproteota</taxon>
        <taxon>Thermoprotei</taxon>
        <taxon>Sulfolobales</taxon>
        <taxon>Sulfolobaceae</taxon>
        <taxon>Sulfuracidifex</taxon>
    </lineage>
</organism>
<dbReference type="SUPFAM" id="SSF52540">
    <property type="entry name" value="P-loop containing nucleoside triphosphate hydrolases"/>
    <property type="match status" value="2"/>
</dbReference>
<dbReference type="InterPro" id="IPR017871">
    <property type="entry name" value="ABC_transporter-like_CS"/>
</dbReference>
<dbReference type="Proteomes" id="UP000470772">
    <property type="component" value="Unassembled WGS sequence"/>
</dbReference>
<keyword evidence="11" id="KW-1185">Reference proteome</keyword>
<evidence type="ECO:0000256" key="3">
    <source>
        <dbReference type="ARBA" id="ARBA00022475"/>
    </source>
</evidence>
<keyword evidence="6" id="KW-1278">Translocase</keyword>
<evidence type="ECO:0000313" key="10">
    <source>
        <dbReference type="EMBL" id="MUN28095.1"/>
    </source>
</evidence>
<keyword evidence="5 10" id="KW-0067">ATP-binding</keyword>
<dbReference type="Pfam" id="PF00005">
    <property type="entry name" value="ABC_tran"/>
    <property type="match status" value="3"/>
</dbReference>
<dbReference type="GO" id="GO:0042626">
    <property type="term" value="F:ATPase-coupled transmembrane transporter activity"/>
    <property type="evidence" value="ECO:0007669"/>
    <property type="project" value="TreeGrafter"/>
</dbReference>
<dbReference type="InterPro" id="IPR015856">
    <property type="entry name" value="ABC_transpr_CbiO/EcfA_su"/>
</dbReference>
<evidence type="ECO:0000256" key="1">
    <source>
        <dbReference type="ARBA" id="ARBA00004202"/>
    </source>
</evidence>
<dbReference type="PANTHER" id="PTHR43553:SF27">
    <property type="entry name" value="ENERGY-COUPLING FACTOR TRANSPORTER ATP-BINDING PROTEIN ECFA2"/>
    <property type="match status" value="1"/>
</dbReference>
<proteinExistence type="predicted"/>
<dbReference type="SMART" id="SM00382">
    <property type="entry name" value="AAA"/>
    <property type="match status" value="2"/>
</dbReference>
<dbReference type="InterPro" id="IPR027417">
    <property type="entry name" value="P-loop_NTPase"/>
</dbReference>
<protein>
    <submittedName>
        <fullName evidence="10">ATP-binding cassette domain-containing protein</fullName>
    </submittedName>
</protein>
<dbReference type="PROSITE" id="PS50893">
    <property type="entry name" value="ABC_TRANSPORTER_2"/>
    <property type="match status" value="1"/>
</dbReference>
<dbReference type="PANTHER" id="PTHR43553">
    <property type="entry name" value="HEAVY METAL TRANSPORTER"/>
    <property type="match status" value="1"/>
</dbReference>
<evidence type="ECO:0000256" key="8">
    <source>
        <dbReference type="ARBA" id="ARBA00025157"/>
    </source>
</evidence>
<keyword evidence="4" id="KW-0547">Nucleotide-binding</keyword>
<accession>A0A6A9QLI5</accession>
<dbReference type="CDD" id="cd03225">
    <property type="entry name" value="ABC_cobalt_CbiO_domain1"/>
    <property type="match status" value="1"/>
</dbReference>
<evidence type="ECO:0000256" key="6">
    <source>
        <dbReference type="ARBA" id="ARBA00022967"/>
    </source>
</evidence>
<comment type="caution">
    <text evidence="10">The sequence shown here is derived from an EMBL/GenBank/DDBJ whole genome shotgun (WGS) entry which is preliminary data.</text>
</comment>
<keyword evidence="2" id="KW-0813">Transport</keyword>
<dbReference type="Gene3D" id="3.40.50.300">
    <property type="entry name" value="P-loop containing nucleotide triphosphate hydrolases"/>
    <property type="match status" value="2"/>
</dbReference>
<comment type="subcellular location">
    <subcellularLocation>
        <location evidence="1">Cell membrane</location>
        <topology evidence="1">Peripheral membrane protein</topology>
    </subcellularLocation>
</comment>
<dbReference type="GO" id="GO:0016887">
    <property type="term" value="F:ATP hydrolysis activity"/>
    <property type="evidence" value="ECO:0007669"/>
    <property type="project" value="InterPro"/>
</dbReference>
<evidence type="ECO:0000256" key="4">
    <source>
        <dbReference type="ARBA" id="ARBA00022741"/>
    </source>
</evidence>
<reference evidence="10 11" key="1">
    <citation type="submission" date="2019-10" db="EMBL/GenBank/DDBJ databases">
        <title>Sequencing and Assembly of Multiple Reported Metal-Biooxidizing Members of the Extremely Thermoacidophilic Archaeal Family Sulfolobaceae.</title>
        <authorList>
            <person name="Counts J.A."/>
            <person name="Kelly R.M."/>
        </authorList>
    </citation>
    <scope>NUCLEOTIDE SEQUENCE [LARGE SCALE GENOMIC DNA]</scope>
    <source>
        <strain evidence="10 11">DSM 6482</strain>
    </source>
</reference>
<name>A0A6A9QLI5_SULME</name>
<evidence type="ECO:0000256" key="7">
    <source>
        <dbReference type="ARBA" id="ARBA00023136"/>
    </source>
</evidence>
<keyword evidence="7" id="KW-0472">Membrane</keyword>